<dbReference type="EMBL" id="CM009755">
    <property type="protein sequence ID" value="PUZ46843.1"/>
    <property type="molecule type" value="Genomic_DNA"/>
</dbReference>
<organism evidence="2 3">
    <name type="scientific">Panicum hallii var. hallii</name>
    <dbReference type="NCBI Taxonomy" id="1504633"/>
    <lineage>
        <taxon>Eukaryota</taxon>
        <taxon>Viridiplantae</taxon>
        <taxon>Streptophyta</taxon>
        <taxon>Embryophyta</taxon>
        <taxon>Tracheophyta</taxon>
        <taxon>Spermatophyta</taxon>
        <taxon>Magnoliopsida</taxon>
        <taxon>Liliopsida</taxon>
        <taxon>Poales</taxon>
        <taxon>Poaceae</taxon>
        <taxon>PACMAD clade</taxon>
        <taxon>Panicoideae</taxon>
        <taxon>Panicodae</taxon>
        <taxon>Paniceae</taxon>
        <taxon>Panicinae</taxon>
        <taxon>Panicum</taxon>
        <taxon>Panicum sect. Panicum</taxon>
    </lineage>
</organism>
<keyword evidence="3" id="KW-1185">Reference proteome</keyword>
<dbReference type="AlphaFoldDB" id="A0A2T7CUC0"/>
<evidence type="ECO:0000256" key="1">
    <source>
        <dbReference type="SAM" id="SignalP"/>
    </source>
</evidence>
<protein>
    <submittedName>
        <fullName evidence="2">Uncharacterized protein</fullName>
    </submittedName>
</protein>
<feature type="chain" id="PRO_5015654982" evidence="1">
    <location>
        <begin position="20"/>
        <end position="71"/>
    </location>
</feature>
<keyword evidence="1" id="KW-0732">Signal</keyword>
<name>A0A2T7CUC0_9POAL</name>
<gene>
    <name evidence="2" type="ORF">GQ55_7G115100</name>
</gene>
<dbReference type="Gramene" id="PUZ46843">
    <property type="protein sequence ID" value="PUZ46843"/>
    <property type="gene ID" value="GQ55_7G115100"/>
</dbReference>
<proteinExistence type="predicted"/>
<evidence type="ECO:0000313" key="2">
    <source>
        <dbReference type="EMBL" id="PUZ46843.1"/>
    </source>
</evidence>
<accession>A0A2T7CUC0</accession>
<sequence>MHGLCFLRINLNIIVLTLHQFLTIHKFLTLHHSVVLAKNSEKEKDRHRKSMIDYLLICFSKFAVNHCCNNR</sequence>
<evidence type="ECO:0000313" key="3">
    <source>
        <dbReference type="Proteomes" id="UP000244336"/>
    </source>
</evidence>
<dbReference type="Proteomes" id="UP000244336">
    <property type="component" value="Chromosome 7"/>
</dbReference>
<reference evidence="2 3" key="1">
    <citation type="submission" date="2018-04" db="EMBL/GenBank/DDBJ databases">
        <title>WGS assembly of Panicum hallii var. hallii HAL2.</title>
        <authorList>
            <person name="Lovell J."/>
            <person name="Jenkins J."/>
            <person name="Lowry D."/>
            <person name="Mamidi S."/>
            <person name="Sreedasyam A."/>
            <person name="Weng X."/>
            <person name="Barry K."/>
            <person name="Bonette J."/>
            <person name="Campitelli B."/>
            <person name="Daum C."/>
            <person name="Gordon S."/>
            <person name="Gould B."/>
            <person name="Lipzen A."/>
            <person name="MacQueen A."/>
            <person name="Palacio-Mejia J."/>
            <person name="Plott C."/>
            <person name="Shakirov E."/>
            <person name="Shu S."/>
            <person name="Yoshinaga Y."/>
            <person name="Zane M."/>
            <person name="Rokhsar D."/>
            <person name="Grimwood J."/>
            <person name="Schmutz J."/>
            <person name="Juenger T."/>
        </authorList>
    </citation>
    <scope>NUCLEOTIDE SEQUENCE [LARGE SCALE GENOMIC DNA]</scope>
    <source>
        <strain evidence="3">cv. HAL2</strain>
    </source>
</reference>
<feature type="signal peptide" evidence="1">
    <location>
        <begin position="1"/>
        <end position="19"/>
    </location>
</feature>